<dbReference type="InterPro" id="IPR051202">
    <property type="entry name" value="Peptidase_C40"/>
</dbReference>
<name>A0ABY4H8E5_9BACI</name>
<evidence type="ECO:0000256" key="4">
    <source>
        <dbReference type="ARBA" id="ARBA00022807"/>
    </source>
</evidence>
<gene>
    <name evidence="6" type="ORF">MUO15_14440</name>
</gene>
<evidence type="ECO:0000313" key="7">
    <source>
        <dbReference type="Proteomes" id="UP000830326"/>
    </source>
</evidence>
<accession>A0ABY4H8E5</accession>
<dbReference type="PANTHER" id="PTHR47053:SF3">
    <property type="entry name" value="GAMMA-D-GLUTAMYL-L-LYSINE DIPEPTIDYL-PEPTIDASE"/>
    <property type="match status" value="1"/>
</dbReference>
<organism evidence="6 7">
    <name type="scientific">Halobacillus amylolyticus</name>
    <dbReference type="NCBI Taxonomy" id="2932259"/>
    <lineage>
        <taxon>Bacteria</taxon>
        <taxon>Bacillati</taxon>
        <taxon>Bacillota</taxon>
        <taxon>Bacilli</taxon>
        <taxon>Bacillales</taxon>
        <taxon>Bacillaceae</taxon>
        <taxon>Halobacillus</taxon>
    </lineage>
</organism>
<reference evidence="6" key="1">
    <citation type="submission" date="2022-04" db="EMBL/GenBank/DDBJ databases">
        <title>Halobacillus sp. isolated from saltern.</title>
        <authorList>
            <person name="Won M."/>
            <person name="Lee C.-M."/>
            <person name="Woen H.-Y."/>
            <person name="Kwon S.-W."/>
        </authorList>
    </citation>
    <scope>NUCLEOTIDE SEQUENCE</scope>
    <source>
        <strain evidence="6">SSHM10-5</strain>
    </source>
</reference>
<protein>
    <submittedName>
        <fullName evidence="6">C40 family peptidase</fullName>
    </submittedName>
</protein>
<evidence type="ECO:0000259" key="5">
    <source>
        <dbReference type="PROSITE" id="PS51935"/>
    </source>
</evidence>
<proteinExistence type="inferred from homology"/>
<dbReference type="PANTHER" id="PTHR47053">
    <property type="entry name" value="MUREIN DD-ENDOPEPTIDASE MEPH-RELATED"/>
    <property type="match status" value="1"/>
</dbReference>
<keyword evidence="7" id="KW-1185">Reference proteome</keyword>
<dbReference type="EMBL" id="CP095075">
    <property type="protein sequence ID" value="UOR10816.1"/>
    <property type="molecule type" value="Genomic_DNA"/>
</dbReference>
<evidence type="ECO:0000313" key="6">
    <source>
        <dbReference type="EMBL" id="UOR10816.1"/>
    </source>
</evidence>
<evidence type="ECO:0000256" key="3">
    <source>
        <dbReference type="ARBA" id="ARBA00022801"/>
    </source>
</evidence>
<dbReference type="InterPro" id="IPR000064">
    <property type="entry name" value="NLP_P60_dom"/>
</dbReference>
<dbReference type="PROSITE" id="PS51935">
    <property type="entry name" value="NLPC_P60"/>
    <property type="match status" value="1"/>
</dbReference>
<dbReference type="Proteomes" id="UP000830326">
    <property type="component" value="Chromosome"/>
</dbReference>
<dbReference type="InterPro" id="IPR038765">
    <property type="entry name" value="Papain-like_cys_pep_sf"/>
</dbReference>
<dbReference type="InterPro" id="IPR057812">
    <property type="entry name" value="SH3_YKFC_2nd"/>
</dbReference>
<keyword evidence="3" id="KW-0378">Hydrolase</keyword>
<dbReference type="SUPFAM" id="SSF54001">
    <property type="entry name" value="Cysteine proteinases"/>
    <property type="match status" value="1"/>
</dbReference>
<dbReference type="Pfam" id="PF18348">
    <property type="entry name" value="SH3_16"/>
    <property type="match status" value="1"/>
</dbReference>
<comment type="similarity">
    <text evidence="1">Belongs to the peptidase C40 family.</text>
</comment>
<evidence type="ECO:0000256" key="1">
    <source>
        <dbReference type="ARBA" id="ARBA00007074"/>
    </source>
</evidence>
<dbReference type="Pfam" id="PF23795">
    <property type="entry name" value="SH3_YKFC_2nd"/>
    <property type="match status" value="1"/>
</dbReference>
<evidence type="ECO:0000256" key="2">
    <source>
        <dbReference type="ARBA" id="ARBA00022670"/>
    </source>
</evidence>
<keyword evidence="4" id="KW-0788">Thiol protease</keyword>
<dbReference type="Gene3D" id="2.30.30.40">
    <property type="entry name" value="SH3 Domains"/>
    <property type="match status" value="2"/>
</dbReference>
<feature type="domain" description="NlpC/P60" evidence="5">
    <location>
        <begin position="211"/>
        <end position="336"/>
    </location>
</feature>
<dbReference type="Gene3D" id="3.90.1720.10">
    <property type="entry name" value="endopeptidase domain like (from Nostoc punctiforme)"/>
    <property type="match status" value="1"/>
</dbReference>
<dbReference type="Pfam" id="PF00877">
    <property type="entry name" value="NLPC_P60"/>
    <property type="match status" value="1"/>
</dbReference>
<sequence length="337" mass="37664">MYKKWFILSLVVILGSFLFAPLPSEAKEKSEKETAYVDVSVATLWSEPDITRPIDAPSVGNPVDMWQWTESMSLDQKLWLVGNLQTQALYGQKVTILEERGNWVKVAVHGQPTPKSELGYPAWMPKIQLADESNFAKLKENKSFAQVKDTTAWLYDDKQQKVEFKEISFNTKLPVIAQAGDMTLVATPSDDMKWISSEAVTVYDSQQEIPDPTGQDLVETGKQFLGLPYLWAGVSGFGFDCSGFTHTIYKANGITIPRDSSVQATHGTPVAKEELQKGDLLFFAYNEGEGSVHHVGMYIGDGQMIHSPNTESTVEIIDVFESDYYSSEFSGARRYID</sequence>
<dbReference type="InterPro" id="IPR041382">
    <property type="entry name" value="SH3_16"/>
</dbReference>
<keyword evidence="2" id="KW-0645">Protease</keyword>